<keyword evidence="4" id="KW-0479">Metal-binding</keyword>
<gene>
    <name evidence="12" type="ORF">NBR_LOCUS17042</name>
</gene>
<dbReference type="GO" id="GO:0000993">
    <property type="term" value="F:RNA polymerase II complex binding"/>
    <property type="evidence" value="ECO:0007669"/>
    <property type="project" value="TreeGrafter"/>
</dbReference>
<evidence type="ECO:0000256" key="1">
    <source>
        <dbReference type="ARBA" id="ARBA00004286"/>
    </source>
</evidence>
<feature type="region of interest" description="Disordered" evidence="10">
    <location>
        <begin position="221"/>
        <end position="244"/>
    </location>
</feature>
<evidence type="ECO:0000313" key="13">
    <source>
        <dbReference type="Proteomes" id="UP000271162"/>
    </source>
</evidence>
<evidence type="ECO:0000313" key="12">
    <source>
        <dbReference type="EMBL" id="VDL80655.1"/>
    </source>
</evidence>
<dbReference type="AlphaFoldDB" id="A0A158R2W7"/>
<evidence type="ECO:0000256" key="5">
    <source>
        <dbReference type="ARBA" id="ARBA00022763"/>
    </source>
</evidence>
<dbReference type="Proteomes" id="UP000271162">
    <property type="component" value="Unassembled WGS sequence"/>
</dbReference>
<feature type="compositionally biased region" description="Polar residues" evidence="10">
    <location>
        <begin position="221"/>
        <end position="232"/>
    </location>
</feature>
<evidence type="ECO:0000256" key="2">
    <source>
        <dbReference type="ARBA" id="ARBA00009240"/>
    </source>
</evidence>
<dbReference type="Pfam" id="PF20867">
    <property type="entry name" value="UVSSA_N"/>
    <property type="match status" value="1"/>
</dbReference>
<dbReference type="GO" id="GO:0009411">
    <property type="term" value="P:response to UV"/>
    <property type="evidence" value="ECO:0007669"/>
    <property type="project" value="InterPro"/>
</dbReference>
<comment type="similarity">
    <text evidence="2">Belongs to the UVSSA family.</text>
</comment>
<dbReference type="Pfam" id="PF09740">
    <property type="entry name" value="DUF2043"/>
    <property type="match status" value="1"/>
</dbReference>
<evidence type="ECO:0000313" key="14">
    <source>
        <dbReference type="WBParaSite" id="NBR_0001704101-mRNA-1"/>
    </source>
</evidence>
<reference evidence="14" key="1">
    <citation type="submission" date="2016-04" db="UniProtKB">
        <authorList>
            <consortium name="WormBaseParasite"/>
        </authorList>
    </citation>
    <scope>IDENTIFICATION</scope>
</reference>
<organism evidence="14">
    <name type="scientific">Nippostrongylus brasiliensis</name>
    <name type="common">Rat hookworm</name>
    <dbReference type="NCBI Taxonomy" id="27835"/>
    <lineage>
        <taxon>Eukaryota</taxon>
        <taxon>Metazoa</taxon>
        <taxon>Ecdysozoa</taxon>
        <taxon>Nematoda</taxon>
        <taxon>Chromadorea</taxon>
        <taxon>Rhabditida</taxon>
        <taxon>Rhabditina</taxon>
        <taxon>Rhabditomorpha</taxon>
        <taxon>Strongyloidea</taxon>
        <taxon>Heligmosomidae</taxon>
        <taxon>Nippostrongylus</taxon>
    </lineage>
</organism>
<keyword evidence="3" id="KW-0158">Chromosome</keyword>
<dbReference type="PANTHER" id="PTHR28670">
    <property type="entry name" value="UV-STIMULATED SCAFFOLD PROTEIN A"/>
    <property type="match status" value="1"/>
</dbReference>
<sequence length="687" mass="78375">MIEDTRKLLRALTNRLTEENCGSTVSTDSQVFKKLKKEVRENEDIIPDYVDFLLSTLKRSTSKRRHSVLSLVDYFFNRSHKFRLRTVERLQELLALVCETDPLHQPLPGPHMEAKELKVYAIRTVKLWHDKFRAGYDKLNYVSDFLRASKALDFDSAAAELLAERVRKEEEERKSAEILQKVVENIRRKFDGAKVDIERCISSVDTALSILVPIFGTNSTDDSTCQSSTMGRSNEEGSDSQNAAHGYTSCETISVVLESLAPEVTVTEDNEALIENVRDAKVMLDVYRKNICGGSGVELLVRDLTAMKNSIEQRLAKIAELKLKPKRRHQKGAESSDSEESDLEDVPEKQLEDFVPPDEVPRHILDRVQQLEKEDHSNEPCCSKSLTQSGSGPRKIPPEMNEDQKSNIPVVSFGLDLKYWGERRTEAPIPRNNADCHRFWRPPDDDDRPAVSERNGCVEEVRVMTWIGEPLRAEKRCNARLPNGKLCPRMDLRKCPIHGLIIDRDDEGFPLKEIVSPEKSSASNKNDEEEEEEYLRDLEAGTGQSFVSKPKKIKNRREETVRQRLEKKLLNPRTIKRVSAALDAARKARLQKKFGDQFAHSLSKSLKGNAKEQSFRNGDNIEIRRRDGHLRCWQFWLTGVESVLRKAKQTLHWRIRNMSQPLGKDQQSGLDGGVCCICDRTVAICGR</sequence>
<dbReference type="InterPro" id="IPR018610">
    <property type="entry name" value="UVSSA"/>
</dbReference>
<dbReference type="InterPro" id="IPR049408">
    <property type="entry name" value="UVSSA_N_a-solenoid_rpt"/>
</dbReference>
<feature type="region of interest" description="Disordered" evidence="10">
    <location>
        <begin position="515"/>
        <end position="536"/>
    </location>
</feature>
<feature type="domain" description="UV-stimulated scaffold protein A C-terminal" evidence="11">
    <location>
        <begin position="407"/>
        <end position="512"/>
    </location>
</feature>
<keyword evidence="5" id="KW-0227">DNA damage</keyword>
<evidence type="ECO:0000256" key="8">
    <source>
        <dbReference type="ARBA" id="ARBA00023054"/>
    </source>
</evidence>
<keyword evidence="13" id="KW-1185">Reference proteome</keyword>
<name>A0A158R2W7_NIPBR</name>
<evidence type="ECO:0000256" key="4">
    <source>
        <dbReference type="ARBA" id="ARBA00022723"/>
    </source>
</evidence>
<evidence type="ECO:0000256" key="6">
    <source>
        <dbReference type="ARBA" id="ARBA00022771"/>
    </source>
</evidence>
<evidence type="ECO:0000256" key="10">
    <source>
        <dbReference type="SAM" id="MobiDB-lite"/>
    </source>
</evidence>
<feature type="region of interest" description="Disordered" evidence="10">
    <location>
        <begin position="325"/>
        <end position="404"/>
    </location>
</feature>
<dbReference type="GO" id="GO:0005694">
    <property type="term" value="C:chromosome"/>
    <property type="evidence" value="ECO:0007669"/>
    <property type="project" value="UniProtKB-SubCell"/>
</dbReference>
<reference evidence="12 13" key="2">
    <citation type="submission" date="2018-11" db="EMBL/GenBank/DDBJ databases">
        <authorList>
            <consortium name="Pathogen Informatics"/>
        </authorList>
    </citation>
    <scope>NUCLEOTIDE SEQUENCE [LARGE SCALE GENOMIC DNA]</scope>
</reference>
<dbReference type="WBParaSite" id="NBR_0001704101-mRNA-1">
    <property type="protein sequence ID" value="NBR_0001704101-mRNA-1"/>
    <property type="gene ID" value="NBR_0001704101"/>
</dbReference>
<comment type="subcellular location">
    <subcellularLocation>
        <location evidence="1">Chromosome</location>
    </subcellularLocation>
</comment>
<dbReference type="GO" id="GO:0008270">
    <property type="term" value="F:zinc ion binding"/>
    <property type="evidence" value="ECO:0007669"/>
    <property type="project" value="UniProtKB-KW"/>
</dbReference>
<protein>
    <submittedName>
        <fullName evidence="14">UV-stimulated scaffold protein A homolog (inferred by orthology to a C. elegans protein)</fullName>
    </submittedName>
</protein>
<evidence type="ECO:0000259" key="11">
    <source>
        <dbReference type="Pfam" id="PF09740"/>
    </source>
</evidence>
<dbReference type="GO" id="GO:0006283">
    <property type="term" value="P:transcription-coupled nucleotide-excision repair"/>
    <property type="evidence" value="ECO:0007669"/>
    <property type="project" value="TreeGrafter"/>
</dbReference>
<feature type="compositionally biased region" description="Acidic residues" evidence="10">
    <location>
        <begin position="336"/>
        <end position="345"/>
    </location>
</feature>
<dbReference type="EMBL" id="UYSL01022527">
    <property type="protein sequence ID" value="VDL80655.1"/>
    <property type="molecule type" value="Genomic_DNA"/>
</dbReference>
<dbReference type="OMA" id="EEHAEMR"/>
<feature type="compositionally biased region" description="Basic and acidic residues" evidence="10">
    <location>
        <begin position="359"/>
        <end position="378"/>
    </location>
</feature>
<keyword evidence="8" id="KW-0175">Coiled coil</keyword>
<evidence type="ECO:0000256" key="7">
    <source>
        <dbReference type="ARBA" id="ARBA00022833"/>
    </source>
</evidence>
<accession>A0A158R2W7</accession>
<dbReference type="InterPro" id="IPR049431">
    <property type="entry name" value="UVSSA_C"/>
</dbReference>
<dbReference type="PANTHER" id="PTHR28670:SF1">
    <property type="entry name" value="UV-STIMULATED SCAFFOLD PROTEIN A"/>
    <property type="match status" value="1"/>
</dbReference>
<evidence type="ECO:0000256" key="9">
    <source>
        <dbReference type="ARBA" id="ARBA00023204"/>
    </source>
</evidence>
<evidence type="ECO:0000256" key="3">
    <source>
        <dbReference type="ARBA" id="ARBA00022454"/>
    </source>
</evidence>
<keyword evidence="9" id="KW-0234">DNA repair</keyword>
<dbReference type="STRING" id="27835.A0A158R2W7"/>
<keyword evidence="6" id="KW-0863">Zinc-finger</keyword>
<proteinExistence type="inferred from homology"/>
<keyword evidence="7" id="KW-0862">Zinc</keyword>